<comment type="caution">
    <text evidence="2">The sequence shown here is derived from an EMBL/GenBank/DDBJ whole genome shotgun (WGS) entry which is preliminary data.</text>
</comment>
<feature type="transmembrane region" description="Helical" evidence="1">
    <location>
        <begin position="195"/>
        <end position="215"/>
    </location>
</feature>
<name>A0ABU2ZSN9_9ALTE</name>
<evidence type="ECO:0000313" key="2">
    <source>
        <dbReference type="EMBL" id="MDT0595430.1"/>
    </source>
</evidence>
<protein>
    <submittedName>
        <fullName evidence="2">Uncharacterized protein</fullName>
    </submittedName>
</protein>
<reference evidence="2 3" key="1">
    <citation type="submission" date="2023-09" db="EMBL/GenBank/DDBJ databases">
        <authorList>
            <person name="Rey-Velasco X."/>
        </authorList>
    </citation>
    <scope>NUCLEOTIDE SEQUENCE [LARGE SCALE GENOMIC DNA]</scope>
    <source>
        <strain evidence="2 3">P117</strain>
    </source>
</reference>
<evidence type="ECO:0000256" key="1">
    <source>
        <dbReference type="SAM" id="Phobius"/>
    </source>
</evidence>
<dbReference type="Proteomes" id="UP001253545">
    <property type="component" value="Unassembled WGS sequence"/>
</dbReference>
<feature type="transmembrane region" description="Helical" evidence="1">
    <location>
        <begin position="43"/>
        <end position="64"/>
    </location>
</feature>
<organism evidence="2 3">
    <name type="scientific">Glaciecola petra</name>
    <dbReference type="NCBI Taxonomy" id="3075602"/>
    <lineage>
        <taxon>Bacteria</taxon>
        <taxon>Pseudomonadati</taxon>
        <taxon>Pseudomonadota</taxon>
        <taxon>Gammaproteobacteria</taxon>
        <taxon>Alteromonadales</taxon>
        <taxon>Alteromonadaceae</taxon>
        <taxon>Glaciecola</taxon>
    </lineage>
</organism>
<feature type="transmembrane region" description="Helical" evidence="1">
    <location>
        <begin position="165"/>
        <end position="183"/>
    </location>
</feature>
<keyword evidence="3" id="KW-1185">Reference proteome</keyword>
<gene>
    <name evidence="2" type="ORF">RM552_11285</name>
</gene>
<proteinExistence type="predicted"/>
<accession>A0ABU2ZSN9</accession>
<feature type="transmembrane region" description="Helical" evidence="1">
    <location>
        <begin position="12"/>
        <end position="31"/>
    </location>
</feature>
<sequence length="229" mass="25721">MTSHSAINRFYLQMGGLLLALVIVGFGTSMISQNRNLADFPVLFHIHALVYISWFSLFIFQAFLIGRPNHHLHKKLGYLSLLLVVSMLVTAFMMASHTFSNGVSPVPIMTLPQFLSLPILDGLGLFIFFTVAFLNRHNALAHKHSMLVACIVIMDPAIARLAMAIGIPPAALIIHLALIGLLITHDWRARSKVHLITWLGLAWLIFRVVFVFTMASSQMWADWMNKLFN</sequence>
<keyword evidence="1" id="KW-0472">Membrane</keyword>
<feature type="transmembrane region" description="Helical" evidence="1">
    <location>
        <begin position="76"/>
        <end position="95"/>
    </location>
</feature>
<evidence type="ECO:0000313" key="3">
    <source>
        <dbReference type="Proteomes" id="UP001253545"/>
    </source>
</evidence>
<keyword evidence="1" id="KW-1133">Transmembrane helix</keyword>
<feature type="transmembrane region" description="Helical" evidence="1">
    <location>
        <begin position="115"/>
        <end position="134"/>
    </location>
</feature>
<dbReference type="EMBL" id="JAVRHX010000003">
    <property type="protein sequence ID" value="MDT0595430.1"/>
    <property type="molecule type" value="Genomic_DNA"/>
</dbReference>
<keyword evidence="1" id="KW-0812">Transmembrane</keyword>
<dbReference type="RefSeq" id="WP_311368946.1">
    <property type="nucleotide sequence ID" value="NZ_JAVRHX010000003.1"/>
</dbReference>